<sequence>MPPKKQFTITSTYTALATLGLPLSVGSVIFGIIGLSVITDNEGTGIFTNSPLGTLIHNMTHVNYLSVAMVLNCGLVGVVACIAYLVEWNTERKLRTERPRIASKKDQ</sequence>
<keyword evidence="1" id="KW-1133">Transmembrane helix</keyword>
<reference evidence="2 3" key="1">
    <citation type="submission" date="2017-08" db="EMBL/GenBank/DDBJ databases">
        <title>Acidophilic green algal genome provides insights into adaptation to an acidic environment.</title>
        <authorList>
            <person name="Hirooka S."/>
            <person name="Hirose Y."/>
            <person name="Kanesaki Y."/>
            <person name="Higuchi S."/>
            <person name="Fujiwara T."/>
            <person name="Onuma R."/>
            <person name="Era A."/>
            <person name="Ohbayashi R."/>
            <person name="Uzuka A."/>
            <person name="Nozaki H."/>
            <person name="Yoshikawa H."/>
            <person name="Miyagishima S.Y."/>
        </authorList>
    </citation>
    <scope>NUCLEOTIDE SEQUENCE [LARGE SCALE GENOMIC DNA]</scope>
    <source>
        <strain evidence="2 3">NIES-2499</strain>
    </source>
</reference>
<protein>
    <submittedName>
        <fullName evidence="2">Uncharacterized protein</fullName>
    </submittedName>
</protein>
<accession>A0A250WWH2</accession>
<proteinExistence type="predicted"/>
<dbReference type="OrthoDB" id="532777at2759"/>
<comment type="caution">
    <text evidence="2">The sequence shown here is derived from an EMBL/GenBank/DDBJ whole genome shotgun (WGS) entry which is preliminary data.</text>
</comment>
<keyword evidence="1" id="KW-0812">Transmembrane</keyword>
<evidence type="ECO:0000256" key="1">
    <source>
        <dbReference type="SAM" id="Phobius"/>
    </source>
</evidence>
<feature type="transmembrane region" description="Helical" evidence="1">
    <location>
        <begin position="64"/>
        <end position="86"/>
    </location>
</feature>
<keyword evidence="3" id="KW-1185">Reference proteome</keyword>
<name>A0A250WWH2_9CHLO</name>
<gene>
    <name evidence="2" type="ORF">CEUSTIGMA_g2326.t1</name>
</gene>
<dbReference type="AlphaFoldDB" id="A0A250WWH2"/>
<keyword evidence="1" id="KW-0472">Membrane</keyword>
<evidence type="ECO:0000313" key="2">
    <source>
        <dbReference type="EMBL" id="GAX74880.1"/>
    </source>
</evidence>
<dbReference type="Proteomes" id="UP000232323">
    <property type="component" value="Unassembled WGS sequence"/>
</dbReference>
<evidence type="ECO:0000313" key="3">
    <source>
        <dbReference type="Proteomes" id="UP000232323"/>
    </source>
</evidence>
<organism evidence="2 3">
    <name type="scientific">Chlamydomonas eustigma</name>
    <dbReference type="NCBI Taxonomy" id="1157962"/>
    <lineage>
        <taxon>Eukaryota</taxon>
        <taxon>Viridiplantae</taxon>
        <taxon>Chlorophyta</taxon>
        <taxon>core chlorophytes</taxon>
        <taxon>Chlorophyceae</taxon>
        <taxon>CS clade</taxon>
        <taxon>Chlamydomonadales</taxon>
        <taxon>Chlamydomonadaceae</taxon>
        <taxon>Chlamydomonas</taxon>
    </lineage>
</organism>
<feature type="transmembrane region" description="Helical" evidence="1">
    <location>
        <begin position="12"/>
        <end position="38"/>
    </location>
</feature>
<dbReference type="EMBL" id="BEGY01000009">
    <property type="protein sequence ID" value="GAX74880.1"/>
    <property type="molecule type" value="Genomic_DNA"/>
</dbReference>